<keyword evidence="9" id="KW-1185">Reference proteome</keyword>
<sequence length="575" mass="66797">MTSLVQAEDSIVEQCHISMKQESAQLSKVFCEQKLEQVDRTLNPLITAKLMLALYDINLDLGDSQTAESYLVTIKQSDEFNKSDEIQYLWLRKKATQHLYKREYLLAKDLFEQAFVIAQTQASELWLGKSYNDLAIVEEMLTNYSNALIYYQKSLTIKEKLGNNLYIAITLRNLGLMYQNLEKYQEAQQYFELSLEHYLIYTRDNVDIHAINAMSHLYGDLAAIYDITNDYHKRYFYSNKILEAYSDNLNKIDLITALITLASIHINANEFEPASEVINTLSEHLNSDEHSFHDDIYLLKSKLAKHEVDDLKAIEYIEEAIKYSDSNQDALQKMKIYRYASELYYDNGHPYEAIVYLKKYQALHETLLEAKYSENINIIQREIENERIQRALVEEQVINQAKTLKIDKLVNLSLIITSISLLIGFIISLYIVKKRKAQQHLLTVIESHKQQLFLLSNDESEQTVSPSSQPLSELLVSTMIDCIALWEKTTQTNKVELADRSKIWKISVDSGRLRTRSLDKYLSLKKLPDNPRWRNVVKTCHFILSECDLSDNDRSLLTTHLNQIMLQVKSESMEA</sequence>
<keyword evidence="6" id="KW-0175">Coiled coil</keyword>
<dbReference type="PANTHER" id="PTHR46630">
    <property type="entry name" value="TETRATRICOPEPTIDE REPEAT PROTEIN 29"/>
    <property type="match status" value="1"/>
</dbReference>
<evidence type="ECO:0000256" key="6">
    <source>
        <dbReference type="SAM" id="Coils"/>
    </source>
</evidence>
<keyword evidence="4" id="KW-0802">TPR repeat</keyword>
<comment type="caution">
    <text evidence="8">The sequence shown here is derived from an EMBL/GenBank/DDBJ whole genome shotgun (WGS) entry which is preliminary data.</text>
</comment>
<evidence type="ECO:0000313" key="8">
    <source>
        <dbReference type="EMBL" id="TRY12853.1"/>
    </source>
</evidence>
<dbReference type="CDD" id="cd22890">
    <property type="entry name" value="ChiS-DBD"/>
    <property type="match status" value="1"/>
</dbReference>
<comment type="subcellular location">
    <subcellularLocation>
        <location evidence="1">Cytoplasm</location>
    </subcellularLocation>
</comment>
<dbReference type="PANTHER" id="PTHR46630:SF1">
    <property type="entry name" value="TETRATRICOPEPTIDE REPEAT PROTEIN 29"/>
    <property type="match status" value="1"/>
</dbReference>
<keyword evidence="7" id="KW-1133">Transmembrane helix</keyword>
<accession>A0A553JK69</accession>
<evidence type="ECO:0000256" key="1">
    <source>
        <dbReference type="ARBA" id="ARBA00004496"/>
    </source>
</evidence>
<evidence type="ECO:0000313" key="9">
    <source>
        <dbReference type="Proteomes" id="UP000318126"/>
    </source>
</evidence>
<evidence type="ECO:0000256" key="2">
    <source>
        <dbReference type="ARBA" id="ARBA00022490"/>
    </source>
</evidence>
<feature type="transmembrane region" description="Helical" evidence="7">
    <location>
        <begin position="409"/>
        <end position="432"/>
    </location>
</feature>
<dbReference type="Proteomes" id="UP000318126">
    <property type="component" value="Unassembled WGS sequence"/>
</dbReference>
<dbReference type="OrthoDB" id="6014116at2"/>
<dbReference type="GO" id="GO:0005737">
    <property type="term" value="C:cytoplasm"/>
    <property type="evidence" value="ECO:0007669"/>
    <property type="project" value="UniProtKB-SubCell"/>
</dbReference>
<evidence type="ECO:0000256" key="7">
    <source>
        <dbReference type="SAM" id="Phobius"/>
    </source>
</evidence>
<protein>
    <submittedName>
        <fullName evidence="8">Tetratricopeptide repeat protein</fullName>
    </submittedName>
</protein>
<dbReference type="InterPro" id="IPR051476">
    <property type="entry name" value="Bac_ResReg_Asp_Phosphatase"/>
</dbReference>
<name>A0A553JK69_SHEHA</name>
<dbReference type="InterPro" id="IPR011990">
    <property type="entry name" value="TPR-like_helical_dom_sf"/>
</dbReference>
<keyword evidence="7" id="KW-0812">Transmembrane</keyword>
<evidence type="ECO:0000256" key="3">
    <source>
        <dbReference type="ARBA" id="ARBA00022737"/>
    </source>
</evidence>
<dbReference type="SMART" id="SM00028">
    <property type="entry name" value="TPR"/>
    <property type="match status" value="3"/>
</dbReference>
<dbReference type="Pfam" id="PF13424">
    <property type="entry name" value="TPR_12"/>
    <property type="match status" value="1"/>
</dbReference>
<organism evidence="8 9">
    <name type="scientific">Shewanella hanedai</name>
    <name type="common">Alteromonas hanedai</name>
    <dbReference type="NCBI Taxonomy" id="25"/>
    <lineage>
        <taxon>Bacteria</taxon>
        <taxon>Pseudomonadati</taxon>
        <taxon>Pseudomonadota</taxon>
        <taxon>Gammaproteobacteria</taxon>
        <taxon>Alteromonadales</taxon>
        <taxon>Shewanellaceae</taxon>
        <taxon>Shewanella</taxon>
    </lineage>
</organism>
<dbReference type="SUPFAM" id="SSF48452">
    <property type="entry name" value="TPR-like"/>
    <property type="match status" value="2"/>
</dbReference>
<dbReference type="InterPro" id="IPR019734">
    <property type="entry name" value="TPR_rpt"/>
</dbReference>
<reference evidence="9" key="1">
    <citation type="submission" date="2019-07" db="EMBL/GenBank/DDBJ databases">
        <title>Shewanella sp. YLB-08 draft genomic sequence.</title>
        <authorList>
            <person name="Yu L."/>
        </authorList>
    </citation>
    <scope>NUCLEOTIDE SEQUENCE [LARGE SCALE GENOMIC DNA]</scope>
    <source>
        <strain evidence="9">JCM 20706</strain>
    </source>
</reference>
<proteinExistence type="inferred from homology"/>
<dbReference type="AlphaFoldDB" id="A0A553JK69"/>
<keyword evidence="2" id="KW-0963">Cytoplasm</keyword>
<dbReference type="EMBL" id="VKGK01000026">
    <property type="protein sequence ID" value="TRY12853.1"/>
    <property type="molecule type" value="Genomic_DNA"/>
</dbReference>
<evidence type="ECO:0000256" key="5">
    <source>
        <dbReference type="ARBA" id="ARBA00038253"/>
    </source>
</evidence>
<dbReference type="Gene3D" id="1.25.40.10">
    <property type="entry name" value="Tetratricopeptide repeat domain"/>
    <property type="match status" value="2"/>
</dbReference>
<gene>
    <name evidence="8" type="ORF">FN961_18730</name>
</gene>
<keyword evidence="7" id="KW-0472">Membrane</keyword>
<evidence type="ECO:0000256" key="4">
    <source>
        <dbReference type="ARBA" id="ARBA00022803"/>
    </source>
</evidence>
<feature type="coiled-coil region" evidence="6">
    <location>
        <begin position="369"/>
        <end position="396"/>
    </location>
</feature>
<keyword evidence="3" id="KW-0677">Repeat</keyword>
<comment type="similarity">
    <text evidence="5">Belongs to the Rap family.</text>
</comment>